<gene>
    <name evidence="1" type="ORF">TIFTF001_055354</name>
</gene>
<reference evidence="1" key="1">
    <citation type="submission" date="2023-07" db="EMBL/GenBank/DDBJ databases">
        <title>draft genome sequence of fig (Ficus carica).</title>
        <authorList>
            <person name="Takahashi T."/>
            <person name="Nishimura K."/>
        </authorList>
    </citation>
    <scope>NUCLEOTIDE SEQUENCE</scope>
</reference>
<comment type="caution">
    <text evidence="1">The sequence shown here is derived from an EMBL/GenBank/DDBJ whole genome shotgun (WGS) entry which is preliminary data.</text>
</comment>
<sequence>MTEGRGITMPKAVSLEAMCRARPIMKIVLSEAVQDI</sequence>
<evidence type="ECO:0000313" key="2">
    <source>
        <dbReference type="Proteomes" id="UP001187192"/>
    </source>
</evidence>
<protein>
    <submittedName>
        <fullName evidence="1">Uncharacterized protein</fullName>
    </submittedName>
</protein>
<accession>A0AA88EHT1</accession>
<name>A0AA88EHT1_FICCA</name>
<proteinExistence type="predicted"/>
<dbReference type="AlphaFoldDB" id="A0AA88EHT1"/>
<dbReference type="Proteomes" id="UP001187192">
    <property type="component" value="Unassembled WGS sequence"/>
</dbReference>
<evidence type="ECO:0000313" key="1">
    <source>
        <dbReference type="EMBL" id="GMN73540.1"/>
    </source>
</evidence>
<dbReference type="EMBL" id="BTGU01017114">
    <property type="protein sequence ID" value="GMN73540.1"/>
    <property type="molecule type" value="Genomic_DNA"/>
</dbReference>
<organism evidence="1 2">
    <name type="scientific">Ficus carica</name>
    <name type="common">Common fig</name>
    <dbReference type="NCBI Taxonomy" id="3494"/>
    <lineage>
        <taxon>Eukaryota</taxon>
        <taxon>Viridiplantae</taxon>
        <taxon>Streptophyta</taxon>
        <taxon>Embryophyta</taxon>
        <taxon>Tracheophyta</taxon>
        <taxon>Spermatophyta</taxon>
        <taxon>Magnoliopsida</taxon>
        <taxon>eudicotyledons</taxon>
        <taxon>Gunneridae</taxon>
        <taxon>Pentapetalae</taxon>
        <taxon>rosids</taxon>
        <taxon>fabids</taxon>
        <taxon>Rosales</taxon>
        <taxon>Moraceae</taxon>
        <taxon>Ficeae</taxon>
        <taxon>Ficus</taxon>
    </lineage>
</organism>
<keyword evidence="2" id="KW-1185">Reference proteome</keyword>